<evidence type="ECO:0000256" key="4">
    <source>
        <dbReference type="ARBA" id="ARBA00023295"/>
    </source>
</evidence>
<dbReference type="PROSITE" id="PS01095">
    <property type="entry name" value="GH18_1"/>
    <property type="match status" value="1"/>
</dbReference>
<proteinExistence type="inferred from homology"/>
<protein>
    <submittedName>
        <fullName evidence="8">DUF5011 domain-containing protein</fullName>
    </submittedName>
</protein>
<dbReference type="SUPFAM" id="SSF51055">
    <property type="entry name" value="Carbohydrate binding domain"/>
    <property type="match status" value="1"/>
</dbReference>
<dbReference type="Proteomes" id="UP000502608">
    <property type="component" value="Chromosome"/>
</dbReference>
<dbReference type="GO" id="GO:0005975">
    <property type="term" value="P:carbohydrate metabolic process"/>
    <property type="evidence" value="ECO:0007669"/>
    <property type="project" value="InterPro"/>
</dbReference>
<dbReference type="GO" id="GO:0005576">
    <property type="term" value="C:extracellular region"/>
    <property type="evidence" value="ECO:0007669"/>
    <property type="project" value="InterPro"/>
</dbReference>
<dbReference type="EMBL" id="CP050313">
    <property type="protein sequence ID" value="QIR14920.1"/>
    <property type="molecule type" value="Genomic_DNA"/>
</dbReference>
<keyword evidence="3" id="KW-0119">Carbohydrate metabolism</keyword>
<dbReference type="GO" id="GO:0004553">
    <property type="term" value="F:hydrolase activity, hydrolyzing O-glycosyl compounds"/>
    <property type="evidence" value="ECO:0007669"/>
    <property type="project" value="InterPro"/>
</dbReference>
<feature type="chain" id="PRO_5026126484" evidence="6">
    <location>
        <begin position="26"/>
        <end position="731"/>
    </location>
</feature>
<feature type="domain" description="GH18" evidence="7">
    <location>
        <begin position="34"/>
        <end position="331"/>
    </location>
</feature>
<reference evidence="8 9" key="1">
    <citation type="submission" date="2020-03" db="EMBL/GenBank/DDBJ databases">
        <title>Complete genome sequence of Shewanella sp.</title>
        <authorList>
            <person name="Kim Y.-S."/>
            <person name="Kim S.-J."/>
            <person name="Jung H.-K."/>
            <person name="Kim K.-H."/>
        </authorList>
    </citation>
    <scope>NUCLEOTIDE SEQUENCE [LARGE SCALE GENOMIC DNA]</scope>
    <source>
        <strain evidence="8 9">PN3F2</strain>
    </source>
</reference>
<evidence type="ECO:0000313" key="8">
    <source>
        <dbReference type="EMBL" id="QIR14920.1"/>
    </source>
</evidence>
<dbReference type="InterPro" id="IPR051024">
    <property type="entry name" value="GlcNAc_Chitin_IntDeg"/>
</dbReference>
<dbReference type="CDD" id="cd12214">
    <property type="entry name" value="ChiA1_BD"/>
    <property type="match status" value="1"/>
</dbReference>
<dbReference type="Gene3D" id="2.60.40.2550">
    <property type="match status" value="1"/>
</dbReference>
<dbReference type="Gene3D" id="2.60.40.10">
    <property type="entry name" value="Immunoglobulins"/>
    <property type="match status" value="2"/>
</dbReference>
<dbReference type="InterPro" id="IPR011583">
    <property type="entry name" value="Chitinase_II/V-like_cat"/>
</dbReference>
<dbReference type="GO" id="GO:0030246">
    <property type="term" value="F:carbohydrate binding"/>
    <property type="evidence" value="ECO:0007669"/>
    <property type="project" value="InterPro"/>
</dbReference>
<dbReference type="InterPro" id="IPR001579">
    <property type="entry name" value="Glyco_hydro_18_chit_AS"/>
</dbReference>
<dbReference type="InterPro" id="IPR013783">
    <property type="entry name" value="Ig-like_fold"/>
</dbReference>
<dbReference type="SMART" id="SM00495">
    <property type="entry name" value="ChtBD3"/>
    <property type="match status" value="2"/>
</dbReference>
<keyword evidence="6" id="KW-0732">Signal</keyword>
<evidence type="ECO:0000256" key="5">
    <source>
        <dbReference type="RuleBase" id="RU000489"/>
    </source>
</evidence>
<feature type="signal peptide" evidence="6">
    <location>
        <begin position="1"/>
        <end position="25"/>
    </location>
</feature>
<dbReference type="InterPro" id="IPR017853">
    <property type="entry name" value="GH"/>
</dbReference>
<sequence length="731" mass="80433">MMFAKSKLAAVIGVAFSALSIQVQAAPIVNPQAGVVVGYWHNWCDGAGYKGGVAPCVDLAEVHPMYNVVNVSFMKVFDTADGRIPTFKLDPTIGLSEAEFTAQIAELNQQGRSVLLALGGADAHVEMQAGDEDAFAAEIIRLTDLYGFDGLDIDLEQAAITAADNQTVIPAALRMVKDHYRNEGKNFLITMAPEFPYLTQNGHYVPYLRGLEGYYDWVNPQFYNQGGDGLWIDGIGWIAQNNDNLKEEFIYYISDSLINGTRGYYKIPHDKLVFGIPTNNDAAATGFVSQPQALFNAFDALKAQSQPLRGVMTWSVNWDMGRSASGQHYNEAFVKTYGPYIHSQELPPIIPEDGKPFFTGLTDTRVKHNSNFDPLLGVEAHDAEDGDLTSKISVEGYVDTGRLGLYPLTYSVIDSDDNLTEQVRTIEVYSEKPVFEGVQAVTVKQYSDFDPLAGVSAYDAEDGDLTSNIVVDGIVDTQKVGKYALTYQVTDSANQTTRINRAVTVVAENGECEVDNLWSATQVYTGGEQVTHGDKIWQASWWTRGEEPGTTGEWGVWKVKGDSECDNQQPPVTGPIEPTITVSGVSAQYIINDGAIAFDVNVQTNTEILVHVKLYNSEGLTYSYFSDIVDNQSKMIPVESYNVVAGSYQLHVYGTVKESNELVSEQQFVVQLVESNSEYPEYVPGRNYLAGDIVSFEGGLYQCKPWPYSGWCSNAAYAPGGNYWQDAWAKL</sequence>
<evidence type="ECO:0000256" key="3">
    <source>
        <dbReference type="ARBA" id="ARBA00023277"/>
    </source>
</evidence>
<dbReference type="Gene3D" id="2.10.10.20">
    <property type="entry name" value="Carbohydrate-binding module superfamily 5/12"/>
    <property type="match status" value="1"/>
</dbReference>
<dbReference type="InterPro" id="IPR032179">
    <property type="entry name" value="Cry22Aa_Ig-like"/>
</dbReference>
<keyword evidence="9" id="KW-1185">Reference proteome</keyword>
<dbReference type="InterPro" id="IPR036573">
    <property type="entry name" value="CBM_sf_5/12"/>
</dbReference>
<dbReference type="PROSITE" id="PS51910">
    <property type="entry name" value="GH18_2"/>
    <property type="match status" value="1"/>
</dbReference>
<comment type="similarity">
    <text evidence="1">Belongs to the glycosyl hydrolase 18 family. Chitinase class II subfamily.</text>
</comment>
<dbReference type="SUPFAM" id="SSF51445">
    <property type="entry name" value="(Trans)glycosidases"/>
    <property type="match status" value="1"/>
</dbReference>
<dbReference type="CDD" id="cd12215">
    <property type="entry name" value="ChiC_BD"/>
    <property type="match status" value="1"/>
</dbReference>
<organism evidence="8 9">
    <name type="scientific">Shewanella aestuarii</name>
    <dbReference type="NCBI Taxonomy" id="1028752"/>
    <lineage>
        <taxon>Bacteria</taxon>
        <taxon>Pseudomonadati</taxon>
        <taxon>Pseudomonadota</taxon>
        <taxon>Gammaproteobacteria</taxon>
        <taxon>Alteromonadales</taxon>
        <taxon>Shewanellaceae</taxon>
        <taxon>Shewanella</taxon>
    </lineage>
</organism>
<dbReference type="InterPro" id="IPR001223">
    <property type="entry name" value="Glyco_hydro18_cat"/>
</dbReference>
<evidence type="ECO:0000256" key="6">
    <source>
        <dbReference type="SAM" id="SignalP"/>
    </source>
</evidence>
<dbReference type="PANTHER" id="PTHR34823:SF1">
    <property type="entry name" value="CHITIN-BINDING TYPE-4 DOMAIN-CONTAINING PROTEIN"/>
    <property type="match status" value="1"/>
</dbReference>
<evidence type="ECO:0000313" key="9">
    <source>
        <dbReference type="Proteomes" id="UP000502608"/>
    </source>
</evidence>
<dbReference type="PANTHER" id="PTHR34823">
    <property type="entry name" value="GLCNAC-BINDING PROTEIN A"/>
    <property type="match status" value="1"/>
</dbReference>
<dbReference type="AlphaFoldDB" id="A0A6G9QK31"/>
<dbReference type="Pfam" id="PF02839">
    <property type="entry name" value="CBM_5_12"/>
    <property type="match status" value="1"/>
</dbReference>
<dbReference type="SMART" id="SM00636">
    <property type="entry name" value="Glyco_18"/>
    <property type="match status" value="1"/>
</dbReference>
<dbReference type="KEGG" id="saes:HBH39_10850"/>
<evidence type="ECO:0000256" key="2">
    <source>
        <dbReference type="ARBA" id="ARBA00022801"/>
    </source>
</evidence>
<dbReference type="InterPro" id="IPR003610">
    <property type="entry name" value="CBM5/12"/>
</dbReference>
<evidence type="ECO:0000256" key="1">
    <source>
        <dbReference type="ARBA" id="ARBA00009121"/>
    </source>
</evidence>
<dbReference type="Pfam" id="PF00704">
    <property type="entry name" value="Glyco_hydro_18"/>
    <property type="match status" value="1"/>
</dbReference>
<dbReference type="CDD" id="cd02871">
    <property type="entry name" value="GH18_chitinase_D-like"/>
    <property type="match status" value="1"/>
</dbReference>
<evidence type="ECO:0000259" key="7">
    <source>
        <dbReference type="PROSITE" id="PS51910"/>
    </source>
</evidence>
<dbReference type="Gene3D" id="3.20.20.80">
    <property type="entry name" value="Glycosidases"/>
    <property type="match status" value="1"/>
</dbReference>
<dbReference type="GO" id="GO:0008061">
    <property type="term" value="F:chitin binding"/>
    <property type="evidence" value="ECO:0007669"/>
    <property type="project" value="InterPro"/>
</dbReference>
<name>A0A6G9QK31_9GAMM</name>
<keyword evidence="2 5" id="KW-0378">Hydrolase</keyword>
<keyword evidence="4 5" id="KW-0326">Glycosidase</keyword>
<accession>A0A6G9QK31</accession>
<dbReference type="Pfam" id="PF16403">
    <property type="entry name" value="Bact_surface_Ig-like"/>
    <property type="match status" value="2"/>
</dbReference>
<dbReference type="RefSeq" id="WP_167678164.1">
    <property type="nucleotide sequence ID" value="NZ_CP050313.1"/>
</dbReference>
<gene>
    <name evidence="8" type="ORF">HBH39_10850</name>
</gene>